<evidence type="ECO:0000313" key="1">
    <source>
        <dbReference type="EMBL" id="SMX28187.1"/>
    </source>
</evidence>
<name>A0A238JDF7_9RHOB</name>
<dbReference type="AlphaFoldDB" id="A0A238JDF7"/>
<gene>
    <name evidence="1" type="ORF">TRP8649_02302</name>
</gene>
<reference evidence="2" key="1">
    <citation type="submission" date="2017-05" db="EMBL/GenBank/DDBJ databases">
        <authorList>
            <person name="Rodrigo-Torres L."/>
            <person name="Arahal R. D."/>
            <person name="Lucena T."/>
        </authorList>
    </citation>
    <scope>NUCLEOTIDE SEQUENCE [LARGE SCALE GENOMIC DNA]</scope>
    <source>
        <strain evidence="2">CECT 8649</strain>
    </source>
</reference>
<protein>
    <submittedName>
        <fullName evidence="1">Uncharacterized protein</fullName>
    </submittedName>
</protein>
<accession>A0A238JDF7</accession>
<dbReference type="Proteomes" id="UP000225972">
    <property type="component" value="Unassembled WGS sequence"/>
</dbReference>
<dbReference type="RefSeq" id="WP_166652738.1">
    <property type="nucleotide sequence ID" value="NZ_FXXP01000002.1"/>
</dbReference>
<organism evidence="1 2">
    <name type="scientific">Pelagimonas phthalicica</name>
    <dbReference type="NCBI Taxonomy" id="1037362"/>
    <lineage>
        <taxon>Bacteria</taxon>
        <taxon>Pseudomonadati</taxon>
        <taxon>Pseudomonadota</taxon>
        <taxon>Alphaproteobacteria</taxon>
        <taxon>Rhodobacterales</taxon>
        <taxon>Roseobacteraceae</taxon>
        <taxon>Pelagimonas</taxon>
    </lineage>
</organism>
<evidence type="ECO:0000313" key="2">
    <source>
        <dbReference type="Proteomes" id="UP000225972"/>
    </source>
</evidence>
<proteinExistence type="predicted"/>
<sequence>MTYNFYGITEAELFRLITAYSAIKNPSIRAEFLRTVEAWAMDQWDASGSEVP</sequence>
<keyword evidence="2" id="KW-1185">Reference proteome</keyword>
<dbReference type="EMBL" id="FXXP01000002">
    <property type="protein sequence ID" value="SMX28187.1"/>
    <property type="molecule type" value="Genomic_DNA"/>
</dbReference>